<accession>A0ABQ9J2J6</accession>
<sequence>MNRKRSEIWNHFEPRDNNKAKCSYCSQIISAAGGSTGNLARHMRTKHVGISIYGNNSPELTTNSTNTTNTDTVTADTPVAESTCNATGKDNDNNGNQDKPGPSSARTQVPKQSKMNDFIKNTKPVSIHKSKEFDKQLVRMIVKEYQPFRLVEDIEFIRFVNLLCPGYSLPSRKTIYNSLIPQFYTTTKETVQNRLTEAFAVCVTTDGWTSINNESFLAVTAHWINGCIGFSQRHTAENLKEFLCQIFQEWKISNKVVAVISDNAANITAAVRLGAWRHLGCFAHTVNLVVQASLREIHETIEKVKKNVEFFRRSSHAQAKLNQIQDQMNLPKLKLKNDVVTRWNSTYDMLVRILKIKDAVISTLAIIGQEQVNALNPHDWLIVETATSFLEIFNEVTVEISAEKNVSASKIILFIQGKLMPPVNHYDNKVSEKSIENIVTGNSAVPSCSSSALWKDFDEDINKTRALTNPTAAGIVEMNKYLQEPLIDRHQDPLIWWKQRKDVYPMLYEIVKKRLCIVATSVPSERIFSKQILTARRNALKTDKLSQIIFLSHNLD</sequence>
<evidence type="ECO:0000256" key="5">
    <source>
        <dbReference type="ARBA" id="ARBA00023015"/>
    </source>
</evidence>
<evidence type="ECO:0000259" key="11">
    <source>
        <dbReference type="PROSITE" id="PS50808"/>
    </source>
</evidence>
<dbReference type="PROSITE" id="PS50808">
    <property type="entry name" value="ZF_BED"/>
    <property type="match status" value="1"/>
</dbReference>
<evidence type="ECO:0000256" key="10">
    <source>
        <dbReference type="SAM" id="MobiDB-lite"/>
    </source>
</evidence>
<feature type="compositionally biased region" description="Low complexity" evidence="10">
    <location>
        <begin position="55"/>
        <end position="81"/>
    </location>
</feature>
<dbReference type="InterPro" id="IPR008906">
    <property type="entry name" value="HATC_C_dom"/>
</dbReference>
<dbReference type="PANTHER" id="PTHR46481">
    <property type="entry name" value="ZINC FINGER BED DOMAIN-CONTAINING PROTEIN 4"/>
    <property type="match status" value="1"/>
</dbReference>
<keyword evidence="13" id="KW-1185">Reference proteome</keyword>
<evidence type="ECO:0000256" key="8">
    <source>
        <dbReference type="ARBA" id="ARBA00023242"/>
    </source>
</evidence>
<feature type="region of interest" description="Disordered" evidence="10">
    <location>
        <begin position="54"/>
        <end position="116"/>
    </location>
</feature>
<organism evidence="12 13">
    <name type="scientific">Molorchus minor</name>
    <dbReference type="NCBI Taxonomy" id="1323400"/>
    <lineage>
        <taxon>Eukaryota</taxon>
        <taxon>Metazoa</taxon>
        <taxon>Ecdysozoa</taxon>
        <taxon>Arthropoda</taxon>
        <taxon>Hexapoda</taxon>
        <taxon>Insecta</taxon>
        <taxon>Pterygota</taxon>
        <taxon>Neoptera</taxon>
        <taxon>Endopterygota</taxon>
        <taxon>Coleoptera</taxon>
        <taxon>Polyphaga</taxon>
        <taxon>Cucujiformia</taxon>
        <taxon>Chrysomeloidea</taxon>
        <taxon>Cerambycidae</taxon>
        <taxon>Lamiinae</taxon>
        <taxon>Monochamini</taxon>
        <taxon>Molorchus</taxon>
    </lineage>
</organism>
<evidence type="ECO:0000256" key="7">
    <source>
        <dbReference type="ARBA" id="ARBA00023163"/>
    </source>
</evidence>
<dbReference type="SUPFAM" id="SSF57667">
    <property type="entry name" value="beta-beta-alpha zinc fingers"/>
    <property type="match status" value="1"/>
</dbReference>
<dbReference type="InterPro" id="IPR036236">
    <property type="entry name" value="Znf_C2H2_sf"/>
</dbReference>
<dbReference type="Proteomes" id="UP001162164">
    <property type="component" value="Unassembled WGS sequence"/>
</dbReference>
<evidence type="ECO:0000256" key="6">
    <source>
        <dbReference type="ARBA" id="ARBA00023125"/>
    </source>
</evidence>
<keyword evidence="5" id="KW-0805">Transcription regulation</keyword>
<keyword evidence="3 9" id="KW-0863">Zinc-finger</keyword>
<evidence type="ECO:0000256" key="9">
    <source>
        <dbReference type="PROSITE-ProRule" id="PRU00027"/>
    </source>
</evidence>
<evidence type="ECO:0000256" key="4">
    <source>
        <dbReference type="ARBA" id="ARBA00022833"/>
    </source>
</evidence>
<gene>
    <name evidence="12" type="ORF">NQ317_003201</name>
</gene>
<comment type="subcellular location">
    <subcellularLocation>
        <location evidence="1">Nucleus</location>
    </subcellularLocation>
</comment>
<dbReference type="PANTHER" id="PTHR46481:SF10">
    <property type="entry name" value="ZINC FINGER BED DOMAIN-CONTAINING PROTEIN 39"/>
    <property type="match status" value="1"/>
</dbReference>
<keyword evidence="4" id="KW-0862">Zinc</keyword>
<keyword evidence="8" id="KW-0539">Nucleus</keyword>
<comment type="caution">
    <text evidence="12">The sequence shown here is derived from an EMBL/GenBank/DDBJ whole genome shotgun (WGS) entry which is preliminary data.</text>
</comment>
<feature type="compositionally biased region" description="Low complexity" evidence="10">
    <location>
        <begin position="93"/>
        <end position="102"/>
    </location>
</feature>
<dbReference type="EMBL" id="JAPWTJ010001468">
    <property type="protein sequence ID" value="KAJ8971547.1"/>
    <property type="molecule type" value="Genomic_DNA"/>
</dbReference>
<keyword evidence="7" id="KW-0804">Transcription</keyword>
<evidence type="ECO:0000313" key="13">
    <source>
        <dbReference type="Proteomes" id="UP001162164"/>
    </source>
</evidence>
<evidence type="ECO:0000256" key="1">
    <source>
        <dbReference type="ARBA" id="ARBA00004123"/>
    </source>
</evidence>
<feature type="compositionally biased region" description="Polar residues" evidence="10">
    <location>
        <begin position="104"/>
        <end position="115"/>
    </location>
</feature>
<dbReference type="InterPro" id="IPR012337">
    <property type="entry name" value="RNaseH-like_sf"/>
</dbReference>
<evidence type="ECO:0000256" key="2">
    <source>
        <dbReference type="ARBA" id="ARBA00022723"/>
    </source>
</evidence>
<keyword evidence="2" id="KW-0479">Metal-binding</keyword>
<reference evidence="12" key="1">
    <citation type="journal article" date="2023" name="Insect Mol. Biol.">
        <title>Genome sequencing provides insights into the evolution of gene families encoding plant cell wall-degrading enzymes in longhorned beetles.</title>
        <authorList>
            <person name="Shin N.R."/>
            <person name="Okamura Y."/>
            <person name="Kirsch R."/>
            <person name="Pauchet Y."/>
        </authorList>
    </citation>
    <scope>NUCLEOTIDE SEQUENCE</scope>
    <source>
        <strain evidence="12">MMC_N1</strain>
    </source>
</reference>
<evidence type="ECO:0000256" key="3">
    <source>
        <dbReference type="ARBA" id="ARBA00022771"/>
    </source>
</evidence>
<keyword evidence="6" id="KW-0238">DNA-binding</keyword>
<dbReference type="Pfam" id="PF02892">
    <property type="entry name" value="zf-BED"/>
    <property type="match status" value="1"/>
</dbReference>
<dbReference type="SUPFAM" id="SSF140996">
    <property type="entry name" value="Hermes dimerisation domain"/>
    <property type="match status" value="1"/>
</dbReference>
<protein>
    <recommendedName>
        <fullName evidence="11">BED-type domain-containing protein</fullName>
    </recommendedName>
</protein>
<dbReference type="InterPro" id="IPR052035">
    <property type="entry name" value="ZnF_BED_domain_contain"/>
</dbReference>
<dbReference type="SUPFAM" id="SSF53098">
    <property type="entry name" value="Ribonuclease H-like"/>
    <property type="match status" value="1"/>
</dbReference>
<evidence type="ECO:0000313" key="12">
    <source>
        <dbReference type="EMBL" id="KAJ8971547.1"/>
    </source>
</evidence>
<dbReference type="SMART" id="SM00614">
    <property type="entry name" value="ZnF_BED"/>
    <property type="match status" value="1"/>
</dbReference>
<name>A0ABQ9J2J6_9CUCU</name>
<dbReference type="Pfam" id="PF05699">
    <property type="entry name" value="Dimer_Tnp_hAT"/>
    <property type="match status" value="1"/>
</dbReference>
<feature type="domain" description="BED-type" evidence="11">
    <location>
        <begin position="3"/>
        <end position="47"/>
    </location>
</feature>
<dbReference type="InterPro" id="IPR003656">
    <property type="entry name" value="Znf_BED"/>
</dbReference>
<proteinExistence type="predicted"/>